<reference evidence="7 8" key="1">
    <citation type="submission" date="2020-07" db="EMBL/GenBank/DDBJ databases">
        <authorList>
            <person name="Zhuang K."/>
            <person name="Ran Y."/>
        </authorList>
    </citation>
    <scope>NUCLEOTIDE SEQUENCE [LARGE SCALE GENOMIC DNA]</scope>
    <source>
        <strain evidence="7 8">WCH-YHL-001</strain>
    </source>
</reference>
<dbReference type="EMBL" id="CP059399">
    <property type="protein sequence ID" value="QLY28972.1"/>
    <property type="molecule type" value="Genomic_DNA"/>
</dbReference>
<feature type="transmembrane region" description="Helical" evidence="5">
    <location>
        <begin position="25"/>
        <end position="47"/>
    </location>
</feature>
<dbReference type="KEGG" id="nhu:H0264_27130"/>
<evidence type="ECO:0000256" key="3">
    <source>
        <dbReference type="ARBA" id="ARBA00022989"/>
    </source>
</evidence>
<sequence>MRNSVDYLGAEGDPRFPSPRRLRSLLAGITDLILIFGIVAAALWGLINRSGPDQTPSIFSAYALLLLLAFVQYFLLPSLLGASLGQLMCGLTLIRCTDASRPTLRDIARATLRNSTRAFRIRGIHALAPHLVVVRRRDLRIATASGSSGHTAAYEH</sequence>
<comment type="subcellular location">
    <subcellularLocation>
        <location evidence="1">Membrane</location>
        <topology evidence="1">Multi-pass membrane protein</topology>
    </subcellularLocation>
</comment>
<dbReference type="Pfam" id="PF06271">
    <property type="entry name" value="RDD"/>
    <property type="match status" value="1"/>
</dbReference>
<gene>
    <name evidence="7" type="ORF">H0264_27130</name>
</gene>
<evidence type="ECO:0000256" key="4">
    <source>
        <dbReference type="ARBA" id="ARBA00023136"/>
    </source>
</evidence>
<protein>
    <submittedName>
        <fullName evidence="7">RDD family protein</fullName>
    </submittedName>
</protein>
<feature type="transmembrane region" description="Helical" evidence="5">
    <location>
        <begin position="59"/>
        <end position="76"/>
    </location>
</feature>
<keyword evidence="2 5" id="KW-0812">Transmembrane</keyword>
<dbReference type="RefSeq" id="WP_181580178.1">
    <property type="nucleotide sequence ID" value="NZ_CP059399.1"/>
</dbReference>
<proteinExistence type="predicted"/>
<evidence type="ECO:0000256" key="2">
    <source>
        <dbReference type="ARBA" id="ARBA00022692"/>
    </source>
</evidence>
<dbReference type="InterPro" id="IPR010432">
    <property type="entry name" value="RDD"/>
</dbReference>
<evidence type="ECO:0000259" key="6">
    <source>
        <dbReference type="Pfam" id="PF06271"/>
    </source>
</evidence>
<feature type="domain" description="RDD" evidence="6">
    <location>
        <begin position="25"/>
        <end position="118"/>
    </location>
</feature>
<dbReference type="Proteomes" id="UP000515512">
    <property type="component" value="Chromosome"/>
</dbReference>
<keyword evidence="3 5" id="KW-1133">Transmembrane helix</keyword>
<organism evidence="7 8">
    <name type="scientific">Nocardia huaxiensis</name>
    <dbReference type="NCBI Taxonomy" id="2755382"/>
    <lineage>
        <taxon>Bacteria</taxon>
        <taxon>Bacillati</taxon>
        <taxon>Actinomycetota</taxon>
        <taxon>Actinomycetes</taxon>
        <taxon>Mycobacteriales</taxon>
        <taxon>Nocardiaceae</taxon>
        <taxon>Nocardia</taxon>
    </lineage>
</organism>
<evidence type="ECO:0000256" key="1">
    <source>
        <dbReference type="ARBA" id="ARBA00004141"/>
    </source>
</evidence>
<keyword evidence="4 5" id="KW-0472">Membrane</keyword>
<evidence type="ECO:0000256" key="5">
    <source>
        <dbReference type="SAM" id="Phobius"/>
    </source>
</evidence>
<accession>A0A7D6V6R7</accession>
<dbReference type="AlphaFoldDB" id="A0A7D6V6R7"/>
<name>A0A7D6V6R7_9NOCA</name>
<keyword evidence="8" id="KW-1185">Reference proteome</keyword>
<dbReference type="GO" id="GO:0016020">
    <property type="term" value="C:membrane"/>
    <property type="evidence" value="ECO:0007669"/>
    <property type="project" value="UniProtKB-SubCell"/>
</dbReference>
<evidence type="ECO:0000313" key="8">
    <source>
        <dbReference type="Proteomes" id="UP000515512"/>
    </source>
</evidence>
<evidence type="ECO:0000313" key="7">
    <source>
        <dbReference type="EMBL" id="QLY28972.1"/>
    </source>
</evidence>